<dbReference type="GO" id="GO:0003677">
    <property type="term" value="F:DNA binding"/>
    <property type="evidence" value="ECO:0007669"/>
    <property type="project" value="UniProtKB-KW"/>
</dbReference>
<feature type="compositionally biased region" description="Gly residues" evidence="1">
    <location>
        <begin position="160"/>
        <end position="170"/>
    </location>
</feature>
<feature type="region of interest" description="Disordered" evidence="1">
    <location>
        <begin position="133"/>
        <end position="260"/>
    </location>
</feature>
<evidence type="ECO:0000313" key="3">
    <source>
        <dbReference type="Proteomes" id="UP000291908"/>
    </source>
</evidence>
<feature type="compositionally biased region" description="Low complexity" evidence="1">
    <location>
        <begin position="197"/>
        <end position="223"/>
    </location>
</feature>
<dbReference type="Pfam" id="PF05037">
    <property type="entry name" value="DUF669"/>
    <property type="match status" value="1"/>
</dbReference>
<proteinExistence type="predicted"/>
<dbReference type="InterPro" id="IPR007731">
    <property type="entry name" value="DUF669"/>
</dbReference>
<dbReference type="Proteomes" id="UP000291908">
    <property type="component" value="Genome"/>
</dbReference>
<organism evidence="2 3">
    <name type="scientific">Acinetobacter phage vB_AbaS_D0</name>
    <dbReference type="NCBI Taxonomy" id="2510492"/>
    <lineage>
        <taxon>Viruses</taxon>
        <taxon>Duplodnaviria</taxon>
        <taxon>Heunggongvirae</taxon>
        <taxon>Uroviricota</taxon>
        <taxon>Caudoviricetes</taxon>
        <taxon>Lokivirus</taxon>
        <taxon>Lokivirus IMEAB3</taxon>
    </lineage>
</organism>
<feature type="compositionally biased region" description="Low complexity" evidence="1">
    <location>
        <begin position="232"/>
        <end position="242"/>
    </location>
</feature>
<evidence type="ECO:0000313" key="2">
    <source>
        <dbReference type="EMBL" id="QBG78729.1"/>
    </source>
</evidence>
<reference evidence="2 3" key="1">
    <citation type="submission" date="2019-01" db="EMBL/GenBank/DDBJ databases">
        <authorList>
            <person name="Yuan Y."/>
            <person name="Xu Y."/>
        </authorList>
    </citation>
    <scope>NUCLEOTIDE SEQUENCE [LARGE SCALE GENOMIC DNA]</scope>
</reference>
<feature type="compositionally biased region" description="Low complexity" evidence="1">
    <location>
        <begin position="171"/>
        <end position="188"/>
    </location>
</feature>
<sequence>MAKLIAAFNPQQYDPTQGAAMLPVGRHRVVITNSEVKPTADNANGYVQFDVQIIDGDLNGVTGAYRLNLYHSSPQASEIAHRRLSALCHVCGVLGSIQDTAQLHNIPFMIEVVKQTKGEGAEKGYTEVSKVFDANGNEPKQGGNSAAAVAQNAGQTPPNGNGGAWGGQQQGGFNTANNVPVPQDNQNQGGFGGQQQGNGQQQNGGAWGGQQNNQQQGNQQGGAPAWGGGQQQGNQQQNNGGQPSWGGGQGNGNAPAWGQG</sequence>
<evidence type="ECO:0000256" key="1">
    <source>
        <dbReference type="SAM" id="MobiDB-lite"/>
    </source>
</evidence>
<protein>
    <submittedName>
        <fullName evidence="2">Single-stranded DNA-binding protein</fullName>
    </submittedName>
</protein>
<accession>A0A481S237</accession>
<keyword evidence="2" id="KW-0238">DNA-binding</keyword>
<name>A0A481S237_9CAUD</name>
<gene>
    <name evidence="2" type="ORF">vBAbaSD0_35</name>
</gene>
<dbReference type="EMBL" id="MK411820">
    <property type="protein sequence ID" value="QBG78729.1"/>
    <property type="molecule type" value="Genomic_DNA"/>
</dbReference>